<dbReference type="SUPFAM" id="SSF51045">
    <property type="entry name" value="WW domain"/>
    <property type="match status" value="3"/>
</dbReference>
<feature type="domain" description="FF" evidence="5">
    <location>
        <begin position="970"/>
        <end position="1024"/>
    </location>
</feature>
<dbReference type="SMART" id="SM00441">
    <property type="entry name" value="FF"/>
    <property type="match status" value="6"/>
</dbReference>
<organism evidence="6 7">
    <name type="scientific">Onchocerca flexuosa</name>
    <dbReference type="NCBI Taxonomy" id="387005"/>
    <lineage>
        <taxon>Eukaryota</taxon>
        <taxon>Metazoa</taxon>
        <taxon>Ecdysozoa</taxon>
        <taxon>Nematoda</taxon>
        <taxon>Chromadorea</taxon>
        <taxon>Rhabditida</taxon>
        <taxon>Spirurina</taxon>
        <taxon>Spiruromorpha</taxon>
        <taxon>Filarioidea</taxon>
        <taxon>Onchocercidae</taxon>
        <taxon>Onchocerca</taxon>
    </lineage>
</organism>
<feature type="region of interest" description="Disordered" evidence="3">
    <location>
        <begin position="1017"/>
        <end position="1046"/>
    </location>
</feature>
<feature type="region of interest" description="Disordered" evidence="3">
    <location>
        <begin position="1256"/>
        <end position="1277"/>
    </location>
</feature>
<feature type="domain" description="WW" evidence="4">
    <location>
        <begin position="321"/>
        <end position="354"/>
    </location>
</feature>
<feature type="domain" description="FF" evidence="5">
    <location>
        <begin position="1192"/>
        <end position="1257"/>
    </location>
</feature>
<feature type="coiled-coil region" evidence="2">
    <location>
        <begin position="944"/>
        <end position="975"/>
    </location>
</feature>
<feature type="domain" description="FF" evidence="5">
    <location>
        <begin position="837"/>
        <end position="890"/>
    </location>
</feature>
<dbReference type="Pfam" id="PF01846">
    <property type="entry name" value="FF"/>
    <property type="match status" value="6"/>
</dbReference>
<keyword evidence="7" id="KW-1185">Reference proteome</keyword>
<feature type="compositionally biased region" description="Basic and acidic residues" evidence="3">
    <location>
        <begin position="49"/>
        <end position="64"/>
    </location>
</feature>
<feature type="domain" description="FF" evidence="5">
    <location>
        <begin position="902"/>
        <end position="957"/>
    </location>
</feature>
<dbReference type="OrthoDB" id="63972at2759"/>
<feature type="domain" description="WW" evidence="4">
    <location>
        <begin position="691"/>
        <end position="720"/>
    </location>
</feature>
<keyword evidence="1" id="KW-0677">Repeat</keyword>
<dbReference type="CDD" id="cd00201">
    <property type="entry name" value="WW"/>
    <property type="match status" value="3"/>
</dbReference>
<protein>
    <recommendedName>
        <fullName evidence="8">FF domain protein</fullName>
    </recommendedName>
</protein>
<dbReference type="InterPro" id="IPR045148">
    <property type="entry name" value="TCRG1-like"/>
</dbReference>
<feature type="compositionally biased region" description="Basic and acidic residues" evidence="3">
    <location>
        <begin position="655"/>
        <end position="681"/>
    </location>
</feature>
<feature type="compositionally biased region" description="Basic and acidic residues" evidence="3">
    <location>
        <begin position="76"/>
        <end position="110"/>
    </location>
</feature>
<evidence type="ECO:0000259" key="5">
    <source>
        <dbReference type="PROSITE" id="PS51676"/>
    </source>
</evidence>
<evidence type="ECO:0000256" key="3">
    <source>
        <dbReference type="SAM" id="MobiDB-lite"/>
    </source>
</evidence>
<dbReference type="InterPro" id="IPR036020">
    <property type="entry name" value="WW_dom_sf"/>
</dbReference>
<evidence type="ECO:0000313" key="6">
    <source>
        <dbReference type="EMBL" id="OZC06126.1"/>
    </source>
</evidence>
<gene>
    <name evidence="6" type="ORF">X798_06890</name>
</gene>
<dbReference type="GO" id="GO:0005634">
    <property type="term" value="C:nucleus"/>
    <property type="evidence" value="ECO:0007669"/>
    <property type="project" value="TreeGrafter"/>
</dbReference>
<feature type="region of interest" description="Disordered" evidence="3">
    <location>
        <begin position="1"/>
        <end position="181"/>
    </location>
</feature>
<dbReference type="Gene3D" id="2.20.70.10">
    <property type="match status" value="3"/>
</dbReference>
<dbReference type="SMART" id="SM00456">
    <property type="entry name" value="WW"/>
    <property type="match status" value="3"/>
</dbReference>
<accession>A0A238BMP5</accession>
<feature type="compositionally biased region" description="Acidic residues" evidence="3">
    <location>
        <begin position="1025"/>
        <end position="1037"/>
    </location>
</feature>
<dbReference type="Gene3D" id="1.10.10.440">
    <property type="entry name" value="FF domain"/>
    <property type="match status" value="6"/>
</dbReference>
<feature type="compositionally biased region" description="Basic and acidic residues" evidence="3">
    <location>
        <begin position="142"/>
        <end position="175"/>
    </location>
</feature>
<dbReference type="Pfam" id="PF23517">
    <property type="entry name" value="WW_TCERG1"/>
    <property type="match status" value="1"/>
</dbReference>
<dbReference type="FunFam" id="2.20.70.10:FF:000049">
    <property type="entry name" value="Transcription elongation regulator 1-like"/>
    <property type="match status" value="1"/>
</dbReference>
<evidence type="ECO:0000259" key="4">
    <source>
        <dbReference type="PROSITE" id="PS50020"/>
    </source>
</evidence>
<evidence type="ECO:0000256" key="1">
    <source>
        <dbReference type="ARBA" id="ARBA00022737"/>
    </source>
</evidence>
<proteinExistence type="predicted"/>
<dbReference type="EMBL" id="KZ270211">
    <property type="protein sequence ID" value="OZC06126.1"/>
    <property type="molecule type" value="Genomic_DNA"/>
</dbReference>
<dbReference type="InterPro" id="IPR001202">
    <property type="entry name" value="WW_dom"/>
</dbReference>
<keyword evidence="2" id="KW-0175">Coiled coil</keyword>
<sequence length="1277" mass="147241">MMEIDENNESQQQQQQLDYAEVSEHTAISSSSYDDMKMNTTEDEQEQQPEEREHYEEMEHEHSEGVMGDSSLNGMVREEMNHEDDEKHHRQHHDHEEHQFKNGMEEHHSNDGAVEDGGEYETAHQGEQEHDDFDSYQSYSERGSDREHGDYRGEEYHGDEYRGEEYRSGGDDFRGGFRGRGGYRGSGISPYGYGPQGMGGGGWRPRGPGSWRGGRGMYGGGPRGPYGNGDLDDGYGYDRSRGVRGGFQRMRGGYGMRGPRPGYMGDGRGMRGPPFQPRPPFYPSPYPGMPPMGMPPMAHQMPVQQTPQQQAERLKKLAGVAPDQELWVETKSSDGKPYYYNAVTRDTVWEKPENAKVMEQTELQALVEKDAKEEKEQGSTTVLSFTFYALPPYRGRERGMYMQVLYLPGAENKIRNYITRTYHTYTHTGDVMRKILPLPQLFNDVSAVATYFIHYICQNVIIAENLLQYASIVLFKGHINDEKCFSAASQGAAGGYGSGVPPQMATGMPMGGYPPMMPPPGFPMMPPMMFPPRGPGYPPMFPGVPPAYPMHVPGIPPVVPAAVTPGSESVQVSSEAALWQEYTAPDGRKYYYNTQTQETTWDKPKVLETSSTASGTVDSAENNTSAPTFTEAQQQAAALAQQQVQAQLAAAKAAAEEAKKHEEESTKESEAVETKQVDKSRPVSSNPVAGTPWCVVWTGDHKVFFYNPSTRTSVWERPPELYNRPDVDLLVSKPPEEKSECTFLENKEKLHITEPEATKKADDEGKTASSEESDDDEENAPPAAKKTRKEKKLEKQRLEQLAAKKEKDRPRQMLEKQVDPAIQAELQAQKEREEVPFERRLQEFKEMLTEKNVSAGSTWEKELSKIVFDKRYLLLNAVERKAAFEAYVRERTEVERAEKKRRAKEARENFKNLLEEAKLHGRSSFSSFASKWGKDSRFKGVEKMRDKEDIFNEYVQELEKKEKEERKERKEKIRKDFITMLMEKNITSRTKWSSLKKQLEDDERYKAVDRSSSRESLFREYQDTLPEESNSDIEEENDRQKRVAAEAAIEERKKEVEAELGEQLKERSKEHEKHKYQEHEESFKALLIDLIKSADYTWHEARRILRKDSRYENCDLLEKDAKERLFDAHVQHLERKRREVFFQLLNETKDITPSMKWREAKKIIEKDERFTKFNISERKTERDYKEWMEERKEAVMKDFKDLLKETKIITYKSLKMIQENEQHLRDILAVLENDKRYIVLNNAPVERERLLEQYLEELDKKGPPPPPTQQEADRRRK</sequence>
<feature type="domain" description="FF" evidence="5">
    <location>
        <begin position="1131"/>
        <end position="1190"/>
    </location>
</feature>
<dbReference type="AlphaFoldDB" id="A0A238BMP5"/>
<feature type="coiled-coil region" evidence="2">
    <location>
        <begin position="887"/>
        <end position="920"/>
    </location>
</feature>
<dbReference type="PANTHER" id="PTHR15377">
    <property type="entry name" value="TRANSCRIPTION ELONGATION REGULATOR 1"/>
    <property type="match status" value="1"/>
</dbReference>
<dbReference type="Proteomes" id="UP000242913">
    <property type="component" value="Unassembled WGS sequence"/>
</dbReference>
<dbReference type="GO" id="GO:0003712">
    <property type="term" value="F:transcription coregulator activity"/>
    <property type="evidence" value="ECO:0007669"/>
    <property type="project" value="TreeGrafter"/>
</dbReference>
<dbReference type="InterPro" id="IPR002713">
    <property type="entry name" value="FF_domain"/>
</dbReference>
<dbReference type="Pfam" id="PF00397">
    <property type="entry name" value="WW"/>
    <property type="match status" value="2"/>
</dbReference>
<feature type="compositionally biased region" description="Basic and acidic residues" evidence="3">
    <location>
        <begin position="791"/>
        <end position="817"/>
    </location>
</feature>
<reference evidence="6 7" key="1">
    <citation type="submission" date="2015-12" db="EMBL/GenBank/DDBJ databases">
        <title>Draft genome of the nematode, Onchocerca flexuosa.</title>
        <authorList>
            <person name="Mitreva M."/>
        </authorList>
    </citation>
    <scope>NUCLEOTIDE SEQUENCE [LARGE SCALE GENOMIC DNA]</scope>
    <source>
        <strain evidence="6">Red Deer</strain>
    </source>
</reference>
<feature type="compositionally biased region" description="Polar residues" evidence="3">
    <location>
        <begin position="608"/>
        <end position="626"/>
    </location>
</feature>
<dbReference type="PROSITE" id="PS01159">
    <property type="entry name" value="WW_DOMAIN_1"/>
    <property type="match status" value="1"/>
</dbReference>
<dbReference type="InterPro" id="IPR057565">
    <property type="entry name" value="WW_TCRG1_3rd"/>
</dbReference>
<name>A0A238BMP5_9BILA</name>
<dbReference type="PANTHER" id="PTHR15377:SF3">
    <property type="entry name" value="WW DOMAIN-CONTAINING PROTEIN"/>
    <property type="match status" value="1"/>
</dbReference>
<dbReference type="SUPFAM" id="SSF81698">
    <property type="entry name" value="FF domain"/>
    <property type="match status" value="6"/>
</dbReference>
<feature type="domain" description="WW" evidence="4">
    <location>
        <begin position="579"/>
        <end position="606"/>
    </location>
</feature>
<dbReference type="PROSITE" id="PS51676">
    <property type="entry name" value="FF"/>
    <property type="match status" value="5"/>
</dbReference>
<feature type="region of interest" description="Disordered" evidence="3">
    <location>
        <begin position="602"/>
        <end position="626"/>
    </location>
</feature>
<evidence type="ECO:0000313" key="7">
    <source>
        <dbReference type="Proteomes" id="UP000242913"/>
    </source>
</evidence>
<evidence type="ECO:0000256" key="2">
    <source>
        <dbReference type="SAM" id="Coils"/>
    </source>
</evidence>
<dbReference type="GO" id="GO:0070063">
    <property type="term" value="F:RNA polymerase binding"/>
    <property type="evidence" value="ECO:0007669"/>
    <property type="project" value="InterPro"/>
</dbReference>
<feature type="region of interest" description="Disordered" evidence="3">
    <location>
        <begin position="740"/>
        <end position="817"/>
    </location>
</feature>
<feature type="region of interest" description="Disordered" evidence="3">
    <location>
        <begin position="655"/>
        <end position="689"/>
    </location>
</feature>
<feature type="compositionally biased region" description="Basic and acidic residues" evidence="3">
    <location>
        <begin position="740"/>
        <end position="766"/>
    </location>
</feature>
<dbReference type="InterPro" id="IPR036517">
    <property type="entry name" value="FF_domain_sf"/>
</dbReference>
<dbReference type="PROSITE" id="PS50020">
    <property type="entry name" value="WW_DOMAIN_2"/>
    <property type="match status" value="3"/>
</dbReference>
<evidence type="ECO:0008006" key="8">
    <source>
        <dbReference type="Google" id="ProtNLM"/>
    </source>
</evidence>